<dbReference type="Gene3D" id="1.10.10.60">
    <property type="entry name" value="Homeodomain-like"/>
    <property type="match status" value="1"/>
</dbReference>
<accession>A0ABZ3J9Q5</accession>
<dbReference type="PROSITE" id="PS00688">
    <property type="entry name" value="SIGMA54_INTERACT_3"/>
    <property type="match status" value="1"/>
</dbReference>
<dbReference type="Proteomes" id="UP000216052">
    <property type="component" value="Chromosome"/>
</dbReference>
<dbReference type="CDD" id="cd00009">
    <property type="entry name" value="AAA"/>
    <property type="match status" value="1"/>
</dbReference>
<dbReference type="Pfam" id="PF02954">
    <property type="entry name" value="HTH_8"/>
    <property type="match status" value="1"/>
</dbReference>
<evidence type="ECO:0000259" key="8">
    <source>
        <dbReference type="PROSITE" id="PS50110"/>
    </source>
</evidence>
<dbReference type="Pfam" id="PF00158">
    <property type="entry name" value="Sigma54_activat"/>
    <property type="match status" value="1"/>
</dbReference>
<dbReference type="InterPro" id="IPR001789">
    <property type="entry name" value="Sig_transdc_resp-reg_receiver"/>
</dbReference>
<dbReference type="InterPro" id="IPR025944">
    <property type="entry name" value="Sigma_54_int_dom_CS"/>
</dbReference>
<dbReference type="PROSITE" id="PS50110">
    <property type="entry name" value="RESPONSE_REGULATORY"/>
    <property type="match status" value="1"/>
</dbReference>
<keyword evidence="4" id="KW-0238">DNA-binding</keyword>
<dbReference type="InterPro" id="IPR025662">
    <property type="entry name" value="Sigma_54_int_dom_ATP-bd_1"/>
</dbReference>
<gene>
    <name evidence="9" type="primary">atoC_5</name>
    <name evidence="9" type="ORF">SPACI_052670</name>
</gene>
<dbReference type="Gene3D" id="3.40.50.2300">
    <property type="match status" value="1"/>
</dbReference>
<keyword evidence="3" id="KW-0805">Transcription regulation</keyword>
<dbReference type="PANTHER" id="PTHR32071:SF113">
    <property type="entry name" value="ALGINATE BIOSYNTHESIS TRANSCRIPTIONAL REGULATORY PROTEIN ALGB"/>
    <property type="match status" value="1"/>
</dbReference>
<evidence type="ECO:0000313" key="10">
    <source>
        <dbReference type="Proteomes" id="UP000216052"/>
    </source>
</evidence>
<name>A0ABZ3J9Q5_SPOA4</name>
<keyword evidence="2" id="KW-0067">ATP-binding</keyword>
<keyword evidence="5" id="KW-0804">Transcription</keyword>
<organism evidence="9 10">
    <name type="scientific">Sporomusa acidovorans (strain ATCC 49682 / DSM 3132 / Mol)</name>
    <dbReference type="NCBI Taxonomy" id="1123286"/>
    <lineage>
        <taxon>Bacteria</taxon>
        <taxon>Bacillati</taxon>
        <taxon>Bacillota</taxon>
        <taxon>Negativicutes</taxon>
        <taxon>Selenomonadales</taxon>
        <taxon>Sporomusaceae</taxon>
        <taxon>Sporomusa</taxon>
    </lineage>
</organism>
<dbReference type="RefSeq" id="WP_093792200.1">
    <property type="nucleotide sequence ID" value="NZ_CP155571.1"/>
</dbReference>
<dbReference type="InterPro" id="IPR025943">
    <property type="entry name" value="Sigma_54_int_dom_ATP-bd_2"/>
</dbReference>
<dbReference type="SMART" id="SM00382">
    <property type="entry name" value="AAA"/>
    <property type="match status" value="1"/>
</dbReference>
<evidence type="ECO:0000256" key="6">
    <source>
        <dbReference type="PROSITE-ProRule" id="PRU00169"/>
    </source>
</evidence>
<dbReference type="Pfam" id="PF00072">
    <property type="entry name" value="Response_reg"/>
    <property type="match status" value="1"/>
</dbReference>
<proteinExistence type="predicted"/>
<sequence>MDSILIIDDEPEMARGCARLLKPLGLECLTAFDGEQGVQIIKEKKPAVVLTDLSMPEFSGMDVLTAVQDYDPGILVLIVTGYATIPAAVAAIQGGAFDFIAKPFSGEQLRVVVKRALTQKRLTEENRRLRCQVEALTRSEQVIGNSPALMKLFKMVKKVAPTDLNVLILGESGTGKEVFARSLHENSLRCSQPFIPVDCAAMPHDLLESELFGYEKGAFTGAVQAKPGLLEMAHGGTLFLDELGELDLHLQAKLLRVLEERSFRRLGGTRFIQVDIRILSATNRDLPTAIQEKRFREDLYYRLNVITMTLPPLRERTGDIPLLTHHFLARFNEKSSKKISGFSREAMHALESYSWPGNVRELKNMIVRAAVLAEGEYITLMDLPGPISQGTSDPGLNRVQGAEELLSVPFLDAKAQMVEAFERSYLQALLERYRSNVSRAAAAAGIDRKTIQRMMKKYNLVK</sequence>
<evidence type="ECO:0000256" key="3">
    <source>
        <dbReference type="ARBA" id="ARBA00023015"/>
    </source>
</evidence>
<dbReference type="InterPro" id="IPR058031">
    <property type="entry name" value="AAA_lid_NorR"/>
</dbReference>
<evidence type="ECO:0000256" key="1">
    <source>
        <dbReference type="ARBA" id="ARBA00022741"/>
    </source>
</evidence>
<dbReference type="InterPro" id="IPR003593">
    <property type="entry name" value="AAA+_ATPase"/>
</dbReference>
<keyword evidence="6" id="KW-0597">Phosphoprotein</keyword>
<dbReference type="InterPro" id="IPR002197">
    <property type="entry name" value="HTH_Fis"/>
</dbReference>
<evidence type="ECO:0000256" key="5">
    <source>
        <dbReference type="ARBA" id="ARBA00023163"/>
    </source>
</evidence>
<dbReference type="SMART" id="SM00448">
    <property type="entry name" value="REC"/>
    <property type="match status" value="1"/>
</dbReference>
<evidence type="ECO:0000259" key="7">
    <source>
        <dbReference type="PROSITE" id="PS50045"/>
    </source>
</evidence>
<dbReference type="SUPFAM" id="SSF46689">
    <property type="entry name" value="Homeodomain-like"/>
    <property type="match status" value="1"/>
</dbReference>
<feature type="domain" description="Response regulatory" evidence="8">
    <location>
        <begin position="3"/>
        <end position="117"/>
    </location>
</feature>
<dbReference type="InterPro" id="IPR009057">
    <property type="entry name" value="Homeodomain-like_sf"/>
</dbReference>
<protein>
    <submittedName>
        <fullName evidence="9">Regulatory protein AtoC</fullName>
    </submittedName>
</protein>
<feature type="domain" description="Sigma-54 factor interaction" evidence="7">
    <location>
        <begin position="142"/>
        <end position="371"/>
    </location>
</feature>
<dbReference type="Gene3D" id="1.10.8.60">
    <property type="match status" value="1"/>
</dbReference>
<dbReference type="InterPro" id="IPR002078">
    <property type="entry name" value="Sigma_54_int"/>
</dbReference>
<dbReference type="InterPro" id="IPR011006">
    <property type="entry name" value="CheY-like_superfamily"/>
</dbReference>
<dbReference type="Gene3D" id="3.40.50.300">
    <property type="entry name" value="P-loop containing nucleotide triphosphate hydrolases"/>
    <property type="match status" value="1"/>
</dbReference>
<dbReference type="PROSITE" id="PS00675">
    <property type="entry name" value="SIGMA54_INTERACT_1"/>
    <property type="match status" value="1"/>
</dbReference>
<keyword evidence="1" id="KW-0547">Nucleotide-binding</keyword>
<dbReference type="PRINTS" id="PR01590">
    <property type="entry name" value="HTHFIS"/>
</dbReference>
<dbReference type="Pfam" id="PF25601">
    <property type="entry name" value="AAA_lid_14"/>
    <property type="match status" value="1"/>
</dbReference>
<keyword evidence="10" id="KW-1185">Reference proteome</keyword>
<dbReference type="PROSITE" id="PS50045">
    <property type="entry name" value="SIGMA54_INTERACT_4"/>
    <property type="match status" value="1"/>
</dbReference>
<dbReference type="EMBL" id="CP155571">
    <property type="protein sequence ID" value="XFO75152.1"/>
    <property type="molecule type" value="Genomic_DNA"/>
</dbReference>
<dbReference type="PANTHER" id="PTHR32071">
    <property type="entry name" value="TRANSCRIPTIONAL REGULATORY PROTEIN"/>
    <property type="match status" value="1"/>
</dbReference>
<dbReference type="SUPFAM" id="SSF52172">
    <property type="entry name" value="CheY-like"/>
    <property type="match status" value="1"/>
</dbReference>
<evidence type="ECO:0000313" key="9">
    <source>
        <dbReference type="EMBL" id="XFO75152.1"/>
    </source>
</evidence>
<dbReference type="PROSITE" id="PS00676">
    <property type="entry name" value="SIGMA54_INTERACT_2"/>
    <property type="match status" value="1"/>
</dbReference>
<reference evidence="9" key="1">
    <citation type="submission" date="2024-05" db="EMBL/GenBank/DDBJ databases">
        <title>Isolation and characterization of Sporomusa carbonis sp. nov., a carboxydotrophic hydrogenogen in the genus of Sporomusa isolated from a charcoal burning pile.</title>
        <authorList>
            <person name="Boeer T."/>
            <person name="Rosenbaum F."/>
            <person name="Eysell L."/>
            <person name="Mueller V."/>
            <person name="Daniel R."/>
            <person name="Poehlein A."/>
        </authorList>
    </citation>
    <scope>NUCLEOTIDE SEQUENCE [LARGE SCALE GENOMIC DNA]</scope>
    <source>
        <strain evidence="9">DSM 3132</strain>
    </source>
</reference>
<feature type="modified residue" description="4-aspartylphosphate" evidence="6">
    <location>
        <position position="52"/>
    </location>
</feature>
<evidence type="ECO:0000256" key="4">
    <source>
        <dbReference type="ARBA" id="ARBA00023125"/>
    </source>
</evidence>
<evidence type="ECO:0000256" key="2">
    <source>
        <dbReference type="ARBA" id="ARBA00022840"/>
    </source>
</evidence>
<dbReference type="SUPFAM" id="SSF52540">
    <property type="entry name" value="P-loop containing nucleoside triphosphate hydrolases"/>
    <property type="match status" value="1"/>
</dbReference>
<dbReference type="InterPro" id="IPR027417">
    <property type="entry name" value="P-loop_NTPase"/>
</dbReference>